<dbReference type="PANTHER" id="PTHR24347">
    <property type="entry name" value="SERINE/THREONINE-PROTEIN KINASE"/>
    <property type="match status" value="1"/>
</dbReference>
<dbReference type="FunFam" id="3.10.20.230:FF:000013">
    <property type="entry name" value="Serine/threonine-protein kinase DCLK3"/>
    <property type="match status" value="1"/>
</dbReference>
<feature type="region of interest" description="Disordered" evidence="11">
    <location>
        <begin position="1"/>
        <end position="63"/>
    </location>
</feature>
<dbReference type="Pfam" id="PF00069">
    <property type="entry name" value="Pkinase"/>
    <property type="match status" value="1"/>
</dbReference>
<dbReference type="PROSITE" id="PS00107">
    <property type="entry name" value="PROTEIN_KINASE_ATP"/>
    <property type="match status" value="1"/>
</dbReference>
<dbReference type="FunFam" id="1.10.510.10:FF:000066">
    <property type="entry name" value="Serine/threonine-protein kinase DCLK1 isoform 2"/>
    <property type="match status" value="1"/>
</dbReference>
<evidence type="ECO:0000256" key="9">
    <source>
        <dbReference type="ARBA" id="ARBA00048679"/>
    </source>
</evidence>
<dbReference type="GO" id="GO:0005524">
    <property type="term" value="F:ATP binding"/>
    <property type="evidence" value="ECO:0007669"/>
    <property type="project" value="UniProtKB-UniRule"/>
</dbReference>
<feature type="compositionally biased region" description="Basic and acidic residues" evidence="11">
    <location>
        <begin position="440"/>
        <end position="467"/>
    </location>
</feature>
<proteinExistence type="inferred from homology"/>
<dbReference type="Gene3D" id="3.30.200.20">
    <property type="entry name" value="Phosphorylase Kinase, domain 1"/>
    <property type="match status" value="1"/>
</dbReference>
<dbReference type="GO" id="GO:0004674">
    <property type="term" value="F:protein serine/threonine kinase activity"/>
    <property type="evidence" value="ECO:0007669"/>
    <property type="project" value="UniProtKB-KW"/>
</dbReference>
<keyword evidence="7 10" id="KW-0067">ATP-binding</keyword>
<dbReference type="InterPro" id="IPR017441">
    <property type="entry name" value="Protein_kinase_ATP_BS"/>
</dbReference>
<dbReference type="GO" id="GO:0035556">
    <property type="term" value="P:intracellular signal transduction"/>
    <property type="evidence" value="ECO:0007669"/>
    <property type="project" value="InterPro"/>
</dbReference>
<gene>
    <name evidence="14" type="ORF">JRQ81_018913</name>
</gene>
<accession>A0A9Q1AZ69</accession>
<dbReference type="SMART" id="SM00220">
    <property type="entry name" value="S_TKc"/>
    <property type="match status" value="1"/>
</dbReference>
<dbReference type="AlphaFoldDB" id="A0A9Q1AZ69"/>
<comment type="catalytic activity">
    <reaction evidence="8">
        <text>L-threonyl-[protein] + ATP = O-phospho-L-threonyl-[protein] + ADP + H(+)</text>
        <dbReference type="Rhea" id="RHEA:46608"/>
        <dbReference type="Rhea" id="RHEA-COMP:11060"/>
        <dbReference type="Rhea" id="RHEA-COMP:11605"/>
        <dbReference type="ChEBI" id="CHEBI:15378"/>
        <dbReference type="ChEBI" id="CHEBI:30013"/>
        <dbReference type="ChEBI" id="CHEBI:30616"/>
        <dbReference type="ChEBI" id="CHEBI:61977"/>
        <dbReference type="ChEBI" id="CHEBI:456216"/>
        <dbReference type="EC" id="2.7.11.1"/>
    </reaction>
</comment>
<reference evidence="14" key="1">
    <citation type="journal article" date="2023" name="DNA Res.">
        <title>Chromosome-level genome assembly of Phrynocephalus forsythii using third-generation DNA sequencing and Hi-C analysis.</title>
        <authorList>
            <person name="Qi Y."/>
            <person name="Zhao W."/>
            <person name="Zhao Y."/>
            <person name="Niu C."/>
            <person name="Cao S."/>
            <person name="Zhang Y."/>
        </authorList>
    </citation>
    <scope>NUCLEOTIDE SEQUENCE</scope>
    <source>
        <tissue evidence="14">Muscle</tissue>
    </source>
</reference>
<evidence type="ECO:0000256" key="1">
    <source>
        <dbReference type="ARBA" id="ARBA00005354"/>
    </source>
</evidence>
<evidence type="ECO:0000256" key="6">
    <source>
        <dbReference type="ARBA" id="ARBA00022777"/>
    </source>
</evidence>
<dbReference type="PROSITE" id="PS50011">
    <property type="entry name" value="PROTEIN_KINASE_DOM"/>
    <property type="match status" value="1"/>
</dbReference>
<dbReference type="OrthoDB" id="1738954at2759"/>
<feature type="domain" description="Doublecortin" evidence="13">
    <location>
        <begin position="149"/>
        <end position="235"/>
    </location>
</feature>
<evidence type="ECO:0000259" key="12">
    <source>
        <dbReference type="PROSITE" id="PS50011"/>
    </source>
</evidence>
<dbReference type="SMART" id="SM00537">
    <property type="entry name" value="DCX"/>
    <property type="match status" value="1"/>
</dbReference>
<dbReference type="Gene3D" id="1.10.510.10">
    <property type="entry name" value="Transferase(Phosphotransferase) domain 1"/>
    <property type="match status" value="1"/>
</dbReference>
<keyword evidence="15" id="KW-1185">Reference proteome</keyword>
<evidence type="ECO:0000256" key="8">
    <source>
        <dbReference type="ARBA" id="ARBA00047899"/>
    </source>
</evidence>
<evidence type="ECO:0000313" key="14">
    <source>
        <dbReference type="EMBL" id="KAJ7322626.1"/>
    </source>
</evidence>
<dbReference type="Pfam" id="PF03607">
    <property type="entry name" value="DCX"/>
    <property type="match status" value="1"/>
</dbReference>
<evidence type="ECO:0000313" key="15">
    <source>
        <dbReference type="Proteomes" id="UP001142489"/>
    </source>
</evidence>
<comment type="similarity">
    <text evidence="1">Belongs to the protein kinase superfamily. CAMK Ser/Thr protein kinase family. CaMK subfamily.</text>
</comment>
<dbReference type="InterPro" id="IPR003533">
    <property type="entry name" value="Doublecortin_dom"/>
</dbReference>
<organism evidence="14 15">
    <name type="scientific">Phrynocephalus forsythii</name>
    <dbReference type="NCBI Taxonomy" id="171643"/>
    <lineage>
        <taxon>Eukaryota</taxon>
        <taxon>Metazoa</taxon>
        <taxon>Chordata</taxon>
        <taxon>Craniata</taxon>
        <taxon>Vertebrata</taxon>
        <taxon>Euteleostomi</taxon>
        <taxon>Lepidosauria</taxon>
        <taxon>Squamata</taxon>
        <taxon>Bifurcata</taxon>
        <taxon>Unidentata</taxon>
        <taxon>Episquamata</taxon>
        <taxon>Toxicofera</taxon>
        <taxon>Iguania</taxon>
        <taxon>Acrodonta</taxon>
        <taxon>Agamidae</taxon>
        <taxon>Agaminae</taxon>
        <taxon>Phrynocephalus</taxon>
    </lineage>
</organism>
<dbReference type="InterPro" id="IPR011009">
    <property type="entry name" value="Kinase-like_dom_sf"/>
</dbReference>
<comment type="catalytic activity">
    <reaction evidence="9">
        <text>L-seryl-[protein] + ATP = O-phospho-L-seryl-[protein] + ADP + H(+)</text>
        <dbReference type="Rhea" id="RHEA:17989"/>
        <dbReference type="Rhea" id="RHEA-COMP:9863"/>
        <dbReference type="Rhea" id="RHEA-COMP:11604"/>
        <dbReference type="ChEBI" id="CHEBI:15378"/>
        <dbReference type="ChEBI" id="CHEBI:29999"/>
        <dbReference type="ChEBI" id="CHEBI:30616"/>
        <dbReference type="ChEBI" id="CHEBI:83421"/>
        <dbReference type="ChEBI" id="CHEBI:456216"/>
        <dbReference type="EC" id="2.7.11.1"/>
    </reaction>
</comment>
<evidence type="ECO:0000256" key="7">
    <source>
        <dbReference type="ARBA" id="ARBA00022840"/>
    </source>
</evidence>
<dbReference type="SUPFAM" id="SSF56112">
    <property type="entry name" value="Protein kinase-like (PK-like)"/>
    <property type="match status" value="1"/>
</dbReference>
<keyword evidence="6" id="KW-0418">Kinase</keyword>
<evidence type="ECO:0000256" key="2">
    <source>
        <dbReference type="ARBA" id="ARBA00012513"/>
    </source>
</evidence>
<comment type="caution">
    <text evidence="14">The sequence shown here is derived from an EMBL/GenBank/DDBJ whole genome shotgun (WGS) entry which is preliminary data.</text>
</comment>
<feature type="region of interest" description="Disordered" evidence="11">
    <location>
        <begin position="247"/>
        <end position="269"/>
    </location>
</feature>
<feature type="binding site" evidence="10">
    <location>
        <position position="615"/>
    </location>
    <ligand>
        <name>ATP</name>
        <dbReference type="ChEBI" id="CHEBI:30616"/>
    </ligand>
</feature>
<dbReference type="EMBL" id="JAPFRF010000009">
    <property type="protein sequence ID" value="KAJ7322626.1"/>
    <property type="molecule type" value="Genomic_DNA"/>
</dbReference>
<keyword evidence="4" id="KW-0808">Transferase</keyword>
<dbReference type="CDD" id="cd16111">
    <property type="entry name" value="DCX_DCLK3"/>
    <property type="match status" value="1"/>
</dbReference>
<feature type="region of interest" description="Disordered" evidence="11">
    <location>
        <begin position="433"/>
        <end position="468"/>
    </location>
</feature>
<dbReference type="Proteomes" id="UP001142489">
    <property type="component" value="Unassembled WGS sequence"/>
</dbReference>
<dbReference type="PROSITE" id="PS00108">
    <property type="entry name" value="PROTEIN_KINASE_ST"/>
    <property type="match status" value="1"/>
</dbReference>
<name>A0A9Q1AZ69_9SAUR</name>
<evidence type="ECO:0000256" key="4">
    <source>
        <dbReference type="ARBA" id="ARBA00022679"/>
    </source>
</evidence>
<dbReference type="PROSITE" id="PS50309">
    <property type="entry name" value="DC"/>
    <property type="match status" value="1"/>
</dbReference>
<sequence length="879" mass="99826">MYTGGLCRPRIETGNSDLPLSLRRQPSSQAAVRQRRPKGGAGGRGGQKDAAGTMPAAAPPPPVHPAAGPGVSCGCPYAHPPETRGYFDHSLNCITSHLTERRFQGTCPPIGRGTFGKPFFGTNCFSSPFIHSQTGFHTIHSENSPVKPRIVTVVKPCGHTVRKITLLLNRRSVQTFEQLIADISEALGFPRWKNDRVRKLYNLKGREIRSVSEFFKEGDAFIAMGKEQLTVKNLEVAVQELFPENPYAPATGTTQNWEPPQKPKNRLHEKAPKVENSLEPTAAKKCIDPVSPKLNNKHEVKAQTKVKQEEKMKTKKKWGRDIWNGEQDVKLSRKVKEIERYFSQEKCSESGVEKSSEMIVRCEKCQRERQLRQKMLKETQAPLPFGGRDLNMRMCQRYNVERPPKLRNCRKLSDSSVGDIEYSWNDAGCPKSWATSQGHLNKDTEKQKGSVDREQTLERNDSHDQELGKVTTKPIESQRTIVGDAYELKKEHRKCSRVNQSCWLIKGSQVDAEKPPVVQGKREEVRKLKDKTNGGEEKVGRGKSELIRHERDEEHKINKEATKARRASDTKLRHDVYSRTDVEKCYEIGRTIGDGNFAVVMECQHRSSNQMYAMKIVDKSKLKGKEDMLENEILIIKSLSHPNIVSLIEVFETDAEIYLILEYVPGGDLFDAIIESVKFTERDAAHMITDLCEALVYIHSKSIVHRDLKPENLLVQRNPDKTTTLKLADFGLAKRVTKPIFTVCGTPTYVAPEILAENGYGLEVDMWATGVILYILLCGFPPFRSHERDQEELFQIIQLGHYEFLSPYWDNISSAAKDLITRLLVIDPKKRYTAQQVLQHLWIHTAGKNSSRNLKREVTVNLERHFRSQRKVEATTEDS</sequence>
<dbReference type="Gene3D" id="3.10.20.230">
    <property type="entry name" value="Doublecortin domain"/>
    <property type="match status" value="1"/>
</dbReference>
<keyword evidence="5 10" id="KW-0547">Nucleotide-binding</keyword>
<evidence type="ECO:0000259" key="13">
    <source>
        <dbReference type="PROSITE" id="PS50309"/>
    </source>
</evidence>
<dbReference type="FunFam" id="3.30.200.20:FF:000315">
    <property type="entry name" value="Calcium-dependent protein kinase 3"/>
    <property type="match status" value="1"/>
</dbReference>
<protein>
    <recommendedName>
        <fullName evidence="2">non-specific serine/threonine protein kinase</fullName>
        <ecNumber evidence="2">2.7.11.1</ecNumber>
    </recommendedName>
</protein>
<evidence type="ECO:0000256" key="10">
    <source>
        <dbReference type="PROSITE-ProRule" id="PRU10141"/>
    </source>
</evidence>
<dbReference type="InterPro" id="IPR008271">
    <property type="entry name" value="Ser/Thr_kinase_AS"/>
</dbReference>
<dbReference type="InterPro" id="IPR036572">
    <property type="entry name" value="Doublecortin_dom_sf"/>
</dbReference>
<evidence type="ECO:0000256" key="11">
    <source>
        <dbReference type="SAM" id="MobiDB-lite"/>
    </source>
</evidence>
<feature type="domain" description="Protein kinase" evidence="12">
    <location>
        <begin position="586"/>
        <end position="843"/>
    </location>
</feature>
<evidence type="ECO:0000256" key="5">
    <source>
        <dbReference type="ARBA" id="ARBA00022741"/>
    </source>
</evidence>
<dbReference type="InterPro" id="IPR000719">
    <property type="entry name" value="Prot_kinase_dom"/>
</dbReference>
<feature type="region of interest" description="Disordered" evidence="11">
    <location>
        <begin position="527"/>
        <end position="565"/>
    </location>
</feature>
<evidence type="ECO:0000256" key="3">
    <source>
        <dbReference type="ARBA" id="ARBA00022527"/>
    </source>
</evidence>
<dbReference type="SUPFAM" id="SSF89837">
    <property type="entry name" value="Doublecortin (DC)"/>
    <property type="match status" value="1"/>
</dbReference>
<keyword evidence="3" id="KW-0723">Serine/threonine-protein kinase</keyword>
<feature type="compositionally biased region" description="Polar residues" evidence="11">
    <location>
        <begin position="13"/>
        <end position="31"/>
    </location>
</feature>
<dbReference type="EC" id="2.7.11.1" evidence="2"/>